<feature type="compositionally biased region" description="Polar residues" evidence="1">
    <location>
        <begin position="118"/>
        <end position="133"/>
    </location>
</feature>
<sequence length="133" mass="15617">MKELKCYLKFKNLASTPHHPHWKARLRNTLFRLLWSRVRLERHEWCVVAVRKFFGRGTWTGKKAWVVDDDGTIVQIEYYTDAEFSTHSGGIPETPRSPKIPQNPESSKRQKKKKEQTIRLNVSPSDSSCHLKK</sequence>
<reference evidence="2" key="1">
    <citation type="submission" date="2021-06" db="EMBL/GenBank/DDBJ databases">
        <authorList>
            <person name="Kallberg Y."/>
            <person name="Tangrot J."/>
            <person name="Rosling A."/>
        </authorList>
    </citation>
    <scope>NUCLEOTIDE SEQUENCE</scope>
    <source>
        <strain evidence="2">BR232B</strain>
    </source>
</reference>
<keyword evidence="3" id="KW-1185">Reference proteome</keyword>
<proteinExistence type="predicted"/>
<name>A0A9N9BJ42_9GLOM</name>
<evidence type="ECO:0000256" key="1">
    <source>
        <dbReference type="SAM" id="MobiDB-lite"/>
    </source>
</evidence>
<dbReference type="AlphaFoldDB" id="A0A9N9BJ42"/>
<dbReference type="Proteomes" id="UP000789739">
    <property type="component" value="Unassembled WGS sequence"/>
</dbReference>
<protein>
    <submittedName>
        <fullName evidence="2">8234_t:CDS:1</fullName>
    </submittedName>
</protein>
<organism evidence="2 3">
    <name type="scientific">Paraglomus brasilianum</name>
    <dbReference type="NCBI Taxonomy" id="144538"/>
    <lineage>
        <taxon>Eukaryota</taxon>
        <taxon>Fungi</taxon>
        <taxon>Fungi incertae sedis</taxon>
        <taxon>Mucoromycota</taxon>
        <taxon>Glomeromycotina</taxon>
        <taxon>Glomeromycetes</taxon>
        <taxon>Paraglomerales</taxon>
        <taxon>Paraglomeraceae</taxon>
        <taxon>Paraglomus</taxon>
    </lineage>
</organism>
<gene>
    <name evidence="2" type="ORF">PBRASI_LOCUS6075</name>
</gene>
<dbReference type="EMBL" id="CAJVPI010000769">
    <property type="protein sequence ID" value="CAG8570541.1"/>
    <property type="molecule type" value="Genomic_DNA"/>
</dbReference>
<evidence type="ECO:0000313" key="2">
    <source>
        <dbReference type="EMBL" id="CAG8570541.1"/>
    </source>
</evidence>
<comment type="caution">
    <text evidence="2">The sequence shown here is derived from an EMBL/GenBank/DDBJ whole genome shotgun (WGS) entry which is preliminary data.</text>
</comment>
<accession>A0A9N9BJ42</accession>
<evidence type="ECO:0000313" key="3">
    <source>
        <dbReference type="Proteomes" id="UP000789739"/>
    </source>
</evidence>
<feature type="region of interest" description="Disordered" evidence="1">
    <location>
        <begin position="85"/>
        <end position="133"/>
    </location>
</feature>